<feature type="chain" id="PRO_5047422611" evidence="3">
    <location>
        <begin position="20"/>
        <end position="262"/>
    </location>
</feature>
<comment type="similarity">
    <text evidence="1">Belongs to the TrbG/VirB9 family.</text>
</comment>
<gene>
    <name evidence="4" type="primary">trbG</name>
    <name evidence="4" type="ORF">ACFQ00_15095</name>
</gene>
<dbReference type="InterPro" id="IPR010258">
    <property type="entry name" value="Conjugal_tfr_TrbG/VirB9/CagX"/>
</dbReference>
<organism evidence="4 5">
    <name type="scientific">Sphingosinicella xenopeptidilytica</name>
    <dbReference type="NCBI Taxonomy" id="364098"/>
    <lineage>
        <taxon>Bacteria</taxon>
        <taxon>Pseudomonadati</taxon>
        <taxon>Pseudomonadota</taxon>
        <taxon>Alphaproteobacteria</taxon>
        <taxon>Sphingomonadales</taxon>
        <taxon>Sphingosinicellaceae</taxon>
        <taxon>Sphingosinicella</taxon>
    </lineage>
</organism>
<dbReference type="EMBL" id="JBHTIK010000011">
    <property type="protein sequence ID" value="MFD0849659.1"/>
    <property type="molecule type" value="Genomic_DNA"/>
</dbReference>
<dbReference type="Proteomes" id="UP001597124">
    <property type="component" value="Unassembled WGS sequence"/>
</dbReference>
<comment type="caution">
    <text evidence="4">The sequence shown here is derived from an EMBL/GenBank/DDBJ whole genome shotgun (WGS) entry which is preliminary data.</text>
</comment>
<keyword evidence="5" id="KW-1185">Reference proteome</keyword>
<evidence type="ECO:0000313" key="4">
    <source>
        <dbReference type="EMBL" id="MFD0849659.1"/>
    </source>
</evidence>
<evidence type="ECO:0000256" key="2">
    <source>
        <dbReference type="ARBA" id="ARBA00022729"/>
    </source>
</evidence>
<accession>A0ABW3C5A5</accession>
<dbReference type="RefSeq" id="WP_381492530.1">
    <property type="nucleotide sequence ID" value="NZ_JBHTIK010000011.1"/>
</dbReference>
<keyword evidence="2 3" id="KW-0732">Signal</keyword>
<feature type="signal peptide" evidence="3">
    <location>
        <begin position="1"/>
        <end position="19"/>
    </location>
</feature>
<dbReference type="Gene3D" id="2.60.40.2500">
    <property type="match status" value="1"/>
</dbReference>
<dbReference type="Pfam" id="PF03524">
    <property type="entry name" value="CagX"/>
    <property type="match status" value="1"/>
</dbReference>
<proteinExistence type="inferred from homology"/>
<dbReference type="InterPro" id="IPR038161">
    <property type="entry name" value="VirB9/CagX/TrbG_C_sf"/>
</dbReference>
<name>A0ABW3C5A5_SPHXN</name>
<sequence length="262" mass="28406">MNHLLPAALLVGAALPAVAGPSANTETPVFVNAIEVHPWAEGRVYRVRTSPGTITDIALEPGEALIAVASGDTARWIIGDTESGSEGTRRTHILVKPVSAGLTTNLVVTTDRRVYHLQLTSGAAAAVALSWTYPPGALISVKGKPGTERPQAAETVRPAFDVGTLCFGYTISGDAPPWRPVRAFDDGQRTYVEFPDTIATREAPPFFITGPDQAPALVNYRMRGRFYIIDRLFDQAELRLGQKKQMIVRITWTRGDRAQVCK</sequence>
<reference evidence="5" key="1">
    <citation type="journal article" date="2019" name="Int. J. Syst. Evol. Microbiol.">
        <title>The Global Catalogue of Microorganisms (GCM) 10K type strain sequencing project: providing services to taxonomists for standard genome sequencing and annotation.</title>
        <authorList>
            <consortium name="The Broad Institute Genomics Platform"/>
            <consortium name="The Broad Institute Genome Sequencing Center for Infectious Disease"/>
            <person name="Wu L."/>
            <person name="Ma J."/>
        </authorList>
    </citation>
    <scope>NUCLEOTIDE SEQUENCE [LARGE SCALE GENOMIC DNA]</scope>
    <source>
        <strain evidence="5">CCUG 52537</strain>
    </source>
</reference>
<dbReference type="InterPro" id="IPR033645">
    <property type="entry name" value="VirB9/CagX/TrbG_C"/>
</dbReference>
<evidence type="ECO:0000256" key="1">
    <source>
        <dbReference type="ARBA" id="ARBA00006135"/>
    </source>
</evidence>
<evidence type="ECO:0000256" key="3">
    <source>
        <dbReference type="SAM" id="SignalP"/>
    </source>
</evidence>
<dbReference type="NCBIfam" id="TIGR02775">
    <property type="entry name" value="TrbG_Ti"/>
    <property type="match status" value="1"/>
</dbReference>
<dbReference type="CDD" id="cd06911">
    <property type="entry name" value="VirB9_CagX_TrbG"/>
    <property type="match status" value="1"/>
</dbReference>
<protein>
    <submittedName>
        <fullName evidence="4">P-type conjugative transfer protein TrbG</fullName>
    </submittedName>
</protein>
<dbReference type="InterPro" id="IPR014142">
    <property type="entry name" value="TrbG_Ti"/>
</dbReference>
<evidence type="ECO:0000313" key="5">
    <source>
        <dbReference type="Proteomes" id="UP001597124"/>
    </source>
</evidence>